<evidence type="ECO:0000313" key="3">
    <source>
        <dbReference type="Proteomes" id="UP000008227"/>
    </source>
</evidence>
<dbReference type="GeneTree" id="ENSGT01120000271826"/>
<accession>A0ABB5UNL6</accession>
<proteinExistence type="predicted"/>
<sequence>MWWAPVLLHSFLSSLQETRAHLQSVNAGSCCSCPYLRNTFSAIFLLGHV</sequence>
<keyword evidence="3" id="KW-1185">Reference proteome</keyword>
<feature type="signal peptide" evidence="1">
    <location>
        <begin position="1"/>
        <end position="20"/>
    </location>
</feature>
<organism evidence="2 3">
    <name type="scientific">Sus scrofa</name>
    <name type="common">Pig</name>
    <dbReference type="NCBI Taxonomy" id="9823"/>
    <lineage>
        <taxon>Eukaryota</taxon>
        <taxon>Metazoa</taxon>
        <taxon>Chordata</taxon>
        <taxon>Craniata</taxon>
        <taxon>Vertebrata</taxon>
        <taxon>Euteleostomi</taxon>
        <taxon>Mammalia</taxon>
        <taxon>Eutheria</taxon>
        <taxon>Laurasiatheria</taxon>
        <taxon>Artiodactyla</taxon>
        <taxon>Suina</taxon>
        <taxon>Suidae</taxon>
        <taxon>Sus</taxon>
    </lineage>
</organism>
<evidence type="ECO:0000313" key="2">
    <source>
        <dbReference type="Ensembl" id="ENSSSCP00000081414.1"/>
    </source>
</evidence>
<dbReference type="Proteomes" id="UP000008227">
    <property type="component" value="Chromosome 7"/>
</dbReference>
<feature type="chain" id="PRO_5044785664" evidence="1">
    <location>
        <begin position="21"/>
        <end position="49"/>
    </location>
</feature>
<reference evidence="2 3" key="1">
    <citation type="journal article" date="2020" name="Gigascience">
        <title>An improved pig reference genome sequence to enable pig genetics and genomics research.</title>
        <authorList>
            <person name="Warr A."/>
            <person name="Affara N."/>
            <person name="Aken B."/>
            <person name="Beiki H."/>
            <person name="Bickhart D.M."/>
            <person name="Billis K."/>
            <person name="Chow W."/>
            <person name="Eory L."/>
            <person name="Finlayson H.A."/>
            <person name="Flicek P."/>
            <person name="Giron C.G."/>
            <person name="Griffin D.K."/>
            <person name="Hall R."/>
            <person name="Hannum G."/>
            <person name="Hourlier T."/>
            <person name="Howe K."/>
            <person name="Hume D.A."/>
            <person name="Izuogu O."/>
            <person name="Kim K."/>
            <person name="Koren S."/>
            <person name="Liu H."/>
            <person name="Manchanda N."/>
            <person name="Martin F.J."/>
            <person name="Nonneman D.J."/>
            <person name="O'Connor R.E."/>
            <person name="Phillippy A.M."/>
            <person name="Rohrer G.A."/>
            <person name="Rosen B.D."/>
            <person name="Rund L.A."/>
            <person name="Sargent C.A."/>
            <person name="Schook L.B."/>
            <person name="Schroeder S.G."/>
            <person name="Schwartz A.S."/>
            <person name="Skinner B.M."/>
            <person name="Talbot R."/>
            <person name="Tseng E."/>
            <person name="Tuggle C.K."/>
            <person name="Watson M."/>
            <person name="Smith T.P.L."/>
            <person name="Archibald A.L."/>
        </authorList>
    </citation>
    <scope>NUCLEOTIDE SEQUENCE [LARGE SCALE GENOMIC DNA]</scope>
    <source>
        <strain evidence="2 3">Duroc</strain>
    </source>
</reference>
<protein>
    <submittedName>
        <fullName evidence="2">Uncharacterized protein</fullName>
    </submittedName>
</protein>
<reference evidence="2" key="3">
    <citation type="submission" date="2025-09" db="UniProtKB">
        <authorList>
            <consortium name="Ensembl"/>
        </authorList>
    </citation>
    <scope>IDENTIFICATION</scope>
</reference>
<keyword evidence="1" id="KW-0732">Signal</keyword>
<name>A0ABB5UNL6_PIG</name>
<dbReference type="AlphaFoldDB" id="A0ABB5UNL6"/>
<reference evidence="2" key="2">
    <citation type="submission" date="2025-08" db="UniProtKB">
        <authorList>
            <consortium name="Ensembl"/>
        </authorList>
    </citation>
    <scope>IDENTIFICATION</scope>
</reference>
<evidence type="ECO:0000256" key="1">
    <source>
        <dbReference type="SAM" id="SignalP"/>
    </source>
</evidence>
<dbReference type="Ensembl" id="ENSSSCT00000107008.1">
    <property type="protein sequence ID" value="ENSSSCP00000081414.1"/>
    <property type="gene ID" value="ENSSSCG00000001341.7"/>
</dbReference>